<evidence type="ECO:0000313" key="3">
    <source>
        <dbReference type="Proteomes" id="UP001054837"/>
    </source>
</evidence>
<evidence type="ECO:0000313" key="2">
    <source>
        <dbReference type="EMBL" id="GIY71259.1"/>
    </source>
</evidence>
<dbReference type="EMBL" id="BPLQ01013305">
    <property type="protein sequence ID" value="GIY71259.1"/>
    <property type="molecule type" value="Genomic_DNA"/>
</dbReference>
<evidence type="ECO:0000256" key="1">
    <source>
        <dbReference type="SAM" id="MobiDB-lite"/>
    </source>
</evidence>
<proteinExistence type="predicted"/>
<feature type="compositionally biased region" description="Basic residues" evidence="1">
    <location>
        <begin position="209"/>
        <end position="222"/>
    </location>
</feature>
<name>A0AAV4VMS8_9ARAC</name>
<feature type="region of interest" description="Disordered" evidence="1">
    <location>
        <begin position="200"/>
        <end position="240"/>
    </location>
</feature>
<gene>
    <name evidence="2" type="ORF">CDAR_503041</name>
</gene>
<dbReference type="Proteomes" id="UP001054837">
    <property type="component" value="Unassembled WGS sequence"/>
</dbReference>
<comment type="caution">
    <text evidence="2">The sequence shown here is derived from an EMBL/GenBank/DDBJ whole genome shotgun (WGS) entry which is preliminary data.</text>
</comment>
<protein>
    <submittedName>
        <fullName evidence="2">Uncharacterized protein</fullName>
    </submittedName>
</protein>
<reference evidence="2 3" key="1">
    <citation type="submission" date="2021-06" db="EMBL/GenBank/DDBJ databases">
        <title>Caerostris darwini draft genome.</title>
        <authorList>
            <person name="Kono N."/>
            <person name="Arakawa K."/>
        </authorList>
    </citation>
    <scope>NUCLEOTIDE SEQUENCE [LARGE SCALE GENOMIC DNA]</scope>
</reference>
<keyword evidence="3" id="KW-1185">Reference proteome</keyword>
<accession>A0AAV4VMS8</accession>
<sequence length="240" mass="27545">MIRTAILLGSFQGFRREKRPLEEAETVKSLLCTNLRQEGSKRKKIAPTAILLVSFQGFRRQKYPLEEGETVKSLRCTNLRQEKKMATVGHFVRLEKVKSLRCTNLRQEGSKKIINAAVGHFVRFVPESSVERPRFETRLHGVSACKQTKRIRQQHESGTLSDILKYRCTLNREASISTISIFSIVGSNIDIADARRKPYTATNQFPSFQKRRNERRHGRRRNSMTENERKGAPGQGLQMG</sequence>
<dbReference type="AlphaFoldDB" id="A0AAV4VMS8"/>
<organism evidence="2 3">
    <name type="scientific">Caerostris darwini</name>
    <dbReference type="NCBI Taxonomy" id="1538125"/>
    <lineage>
        <taxon>Eukaryota</taxon>
        <taxon>Metazoa</taxon>
        <taxon>Ecdysozoa</taxon>
        <taxon>Arthropoda</taxon>
        <taxon>Chelicerata</taxon>
        <taxon>Arachnida</taxon>
        <taxon>Araneae</taxon>
        <taxon>Araneomorphae</taxon>
        <taxon>Entelegynae</taxon>
        <taxon>Araneoidea</taxon>
        <taxon>Araneidae</taxon>
        <taxon>Caerostris</taxon>
    </lineage>
</organism>